<keyword evidence="2" id="KW-1185">Reference proteome</keyword>
<dbReference type="GO" id="GO:0048500">
    <property type="term" value="C:signal recognition particle"/>
    <property type="evidence" value="ECO:0007669"/>
    <property type="project" value="InterPro"/>
</dbReference>
<reference evidence="1" key="1">
    <citation type="submission" date="2021-09" db="EMBL/GenBank/DDBJ databases">
        <authorList>
            <consortium name="AG Swart"/>
            <person name="Singh M."/>
            <person name="Singh A."/>
            <person name="Seah K."/>
            <person name="Emmerich C."/>
        </authorList>
    </citation>
    <scope>NUCLEOTIDE SEQUENCE</scope>
    <source>
        <strain evidence="1">ATCC30299</strain>
    </source>
</reference>
<dbReference type="Gene3D" id="3.30.720.10">
    <property type="entry name" value="Signal recognition particle alu RNA binding heterodimer, srp9/1"/>
    <property type="match status" value="1"/>
</dbReference>
<evidence type="ECO:0008006" key="3">
    <source>
        <dbReference type="Google" id="ProtNLM"/>
    </source>
</evidence>
<comment type="caution">
    <text evidence="1">The sequence shown here is derived from an EMBL/GenBank/DDBJ whole genome shotgun (WGS) entry which is preliminary data.</text>
</comment>
<dbReference type="GO" id="GO:0008312">
    <property type="term" value="F:7S RNA binding"/>
    <property type="evidence" value="ECO:0007669"/>
    <property type="project" value="InterPro"/>
</dbReference>
<dbReference type="GO" id="GO:0006614">
    <property type="term" value="P:SRP-dependent cotranslational protein targeting to membrane"/>
    <property type="evidence" value="ECO:0007669"/>
    <property type="project" value="InterPro"/>
</dbReference>
<evidence type="ECO:0000313" key="1">
    <source>
        <dbReference type="EMBL" id="CAG9318970.1"/>
    </source>
</evidence>
<dbReference type="InterPro" id="IPR009018">
    <property type="entry name" value="Signal_recog_particle_SRP9/14"/>
</dbReference>
<dbReference type="Proteomes" id="UP001162131">
    <property type="component" value="Unassembled WGS sequence"/>
</dbReference>
<dbReference type="EMBL" id="CAJZBQ010000021">
    <property type="protein sequence ID" value="CAG9318970.1"/>
    <property type="molecule type" value="Genomic_DNA"/>
</dbReference>
<gene>
    <name evidence="1" type="ORF">BSTOLATCC_MIC22327</name>
</gene>
<evidence type="ECO:0000313" key="2">
    <source>
        <dbReference type="Proteomes" id="UP001162131"/>
    </source>
</evidence>
<sequence length="91" mass="10535">MVKFRDWDDFCVKAWELASTDGGSARWSIKLSPSKGVLKVKVTNSSKTYIYQLQDVEAEFNKVKQFSLSMSRILTRFEERGKAKKKPRTRA</sequence>
<proteinExistence type="predicted"/>
<dbReference type="SUPFAM" id="SSF54762">
    <property type="entry name" value="Signal recognition particle alu RNA binding heterodimer, SRP9/14"/>
    <property type="match status" value="1"/>
</dbReference>
<dbReference type="AlphaFoldDB" id="A0AAU9J0W0"/>
<accession>A0AAU9J0W0</accession>
<protein>
    <recommendedName>
        <fullName evidence="3">Signal recognition particle 9 kDa protein</fullName>
    </recommendedName>
</protein>
<name>A0AAU9J0W0_9CILI</name>
<organism evidence="1 2">
    <name type="scientific">Blepharisma stoltei</name>
    <dbReference type="NCBI Taxonomy" id="1481888"/>
    <lineage>
        <taxon>Eukaryota</taxon>
        <taxon>Sar</taxon>
        <taxon>Alveolata</taxon>
        <taxon>Ciliophora</taxon>
        <taxon>Postciliodesmatophora</taxon>
        <taxon>Heterotrichea</taxon>
        <taxon>Heterotrichida</taxon>
        <taxon>Blepharismidae</taxon>
        <taxon>Blepharisma</taxon>
    </lineage>
</organism>